<dbReference type="AlphaFoldDB" id="A0A381YKX6"/>
<gene>
    <name evidence="2" type="ORF">METZ01_LOCUS130493</name>
</gene>
<dbReference type="SUPFAM" id="SSF56300">
    <property type="entry name" value="Metallo-dependent phosphatases"/>
    <property type="match status" value="1"/>
</dbReference>
<evidence type="ECO:0000313" key="2">
    <source>
        <dbReference type="EMBL" id="SVA77639.1"/>
    </source>
</evidence>
<dbReference type="Gene3D" id="3.60.21.10">
    <property type="match status" value="1"/>
</dbReference>
<sequence>MSTTLRLWALSDTHVGTDIKFGRRSLEDVIQHAEGWPNGPGQSGGFDIAVNLGDFSGSQLPPDDEEGELVVSQYASAKHHGREHFYDVIGNHDASGVGEPTQWWFKKWIDPIGSNSEFSQVDNSKRPYPATGTWENYSFEVGNIVFLMLADRNDGGPPIGRGDFGGYPAGAVSEETFQWWVQKISENRGKIVITAHHHMVKGTTVASGLNEGCDEGYHGRMPDGGAPGSSFIYWVGGQKDSARIEDCLAKNEPAIDLWLGAHTHTHPDDTTGGRTHIERKWGVNFVNVSAITKYHGNRNSIPMSRLFTFTDGSDEVRVQCYLHTDQYAERGWYEPSERTVKLRHEFEMVK</sequence>
<organism evidence="2">
    <name type="scientific">marine metagenome</name>
    <dbReference type="NCBI Taxonomy" id="408172"/>
    <lineage>
        <taxon>unclassified sequences</taxon>
        <taxon>metagenomes</taxon>
        <taxon>ecological metagenomes</taxon>
    </lineage>
</organism>
<dbReference type="Pfam" id="PF00149">
    <property type="entry name" value="Metallophos"/>
    <property type="match status" value="1"/>
</dbReference>
<accession>A0A381YKX6</accession>
<dbReference type="InterPro" id="IPR029052">
    <property type="entry name" value="Metallo-depent_PP-like"/>
</dbReference>
<dbReference type="EMBL" id="UINC01018476">
    <property type="protein sequence ID" value="SVA77639.1"/>
    <property type="molecule type" value="Genomic_DNA"/>
</dbReference>
<dbReference type="GO" id="GO:0016787">
    <property type="term" value="F:hydrolase activity"/>
    <property type="evidence" value="ECO:0007669"/>
    <property type="project" value="InterPro"/>
</dbReference>
<name>A0A381YKX6_9ZZZZ</name>
<dbReference type="InterPro" id="IPR004843">
    <property type="entry name" value="Calcineurin-like_PHP"/>
</dbReference>
<protein>
    <recommendedName>
        <fullName evidence="1">Calcineurin-like phosphoesterase domain-containing protein</fullName>
    </recommendedName>
</protein>
<evidence type="ECO:0000259" key="1">
    <source>
        <dbReference type="Pfam" id="PF00149"/>
    </source>
</evidence>
<feature type="domain" description="Calcineurin-like phosphoesterase" evidence="1">
    <location>
        <begin position="5"/>
        <end position="265"/>
    </location>
</feature>
<reference evidence="2" key="1">
    <citation type="submission" date="2018-05" db="EMBL/GenBank/DDBJ databases">
        <authorList>
            <person name="Lanie J.A."/>
            <person name="Ng W.-L."/>
            <person name="Kazmierczak K.M."/>
            <person name="Andrzejewski T.M."/>
            <person name="Davidsen T.M."/>
            <person name="Wayne K.J."/>
            <person name="Tettelin H."/>
            <person name="Glass J.I."/>
            <person name="Rusch D."/>
            <person name="Podicherti R."/>
            <person name="Tsui H.-C.T."/>
            <person name="Winkler M.E."/>
        </authorList>
    </citation>
    <scope>NUCLEOTIDE SEQUENCE</scope>
</reference>
<proteinExistence type="predicted"/>